<evidence type="ECO:0000313" key="1">
    <source>
        <dbReference type="EMBL" id="KKK96056.1"/>
    </source>
</evidence>
<comment type="caution">
    <text evidence="1">The sequence shown here is derived from an EMBL/GenBank/DDBJ whole genome shotgun (WGS) entry which is preliminary data.</text>
</comment>
<name>A0A0F9CH86_9ZZZZ</name>
<accession>A0A0F9CH86</accession>
<sequence length="73" mass="8414">MSDRTLFEIVEAAKDGEKPTHDECYWAMLALSALLHFDSRALRNQAFSNTKVPLKMESEESFRRHKSAFQTPP</sequence>
<reference evidence="1" key="1">
    <citation type="journal article" date="2015" name="Nature">
        <title>Complex archaea that bridge the gap between prokaryotes and eukaryotes.</title>
        <authorList>
            <person name="Spang A."/>
            <person name="Saw J.H."/>
            <person name="Jorgensen S.L."/>
            <person name="Zaremba-Niedzwiedzka K."/>
            <person name="Martijn J."/>
            <person name="Lind A.E."/>
            <person name="van Eijk R."/>
            <person name="Schleper C."/>
            <person name="Guy L."/>
            <person name="Ettema T.J."/>
        </authorList>
    </citation>
    <scope>NUCLEOTIDE SEQUENCE</scope>
</reference>
<proteinExistence type="predicted"/>
<dbReference type="AlphaFoldDB" id="A0A0F9CH86"/>
<protein>
    <submittedName>
        <fullName evidence="1">Uncharacterized protein</fullName>
    </submittedName>
</protein>
<organism evidence="1">
    <name type="scientific">marine sediment metagenome</name>
    <dbReference type="NCBI Taxonomy" id="412755"/>
    <lineage>
        <taxon>unclassified sequences</taxon>
        <taxon>metagenomes</taxon>
        <taxon>ecological metagenomes</taxon>
    </lineage>
</organism>
<gene>
    <name evidence="1" type="ORF">LCGC14_2666630</name>
</gene>
<dbReference type="EMBL" id="LAZR01046646">
    <property type="protein sequence ID" value="KKK96056.1"/>
    <property type="molecule type" value="Genomic_DNA"/>
</dbReference>